<evidence type="ECO:0000313" key="3">
    <source>
        <dbReference type="Proteomes" id="UP001551011"/>
    </source>
</evidence>
<reference evidence="2 3" key="1">
    <citation type="submission" date="2024-06" db="EMBL/GenBank/DDBJ databases">
        <title>The Natural Products Discovery Center: Release of the First 8490 Sequenced Strains for Exploring Actinobacteria Biosynthetic Diversity.</title>
        <authorList>
            <person name="Kalkreuter E."/>
            <person name="Kautsar S.A."/>
            <person name="Yang D."/>
            <person name="Bader C.D."/>
            <person name="Teijaro C.N."/>
            <person name="Fluegel L."/>
            <person name="Davis C.M."/>
            <person name="Simpson J.R."/>
            <person name="Lauterbach L."/>
            <person name="Steele A.D."/>
            <person name="Gui C."/>
            <person name="Meng S."/>
            <person name="Li G."/>
            <person name="Viehrig K."/>
            <person name="Ye F."/>
            <person name="Su P."/>
            <person name="Kiefer A.F."/>
            <person name="Nichols A."/>
            <person name="Cepeda A.J."/>
            <person name="Yan W."/>
            <person name="Fan B."/>
            <person name="Jiang Y."/>
            <person name="Adhikari A."/>
            <person name="Zheng C.-J."/>
            <person name="Schuster L."/>
            <person name="Cowan T.M."/>
            <person name="Smanski M.J."/>
            <person name="Chevrette M.G."/>
            <person name="De Carvalho L.P.S."/>
            <person name="Shen B."/>
        </authorList>
    </citation>
    <scope>NUCLEOTIDE SEQUENCE [LARGE SCALE GENOMIC DNA]</scope>
    <source>
        <strain evidence="2 3">NPDC020594</strain>
    </source>
</reference>
<comment type="caution">
    <text evidence="2">The sequence shown here is derived from an EMBL/GenBank/DDBJ whole genome shotgun (WGS) entry which is preliminary data.</text>
</comment>
<evidence type="ECO:0000313" key="2">
    <source>
        <dbReference type="EMBL" id="MEU5713750.1"/>
    </source>
</evidence>
<accession>A0ABV3AP64</accession>
<protein>
    <submittedName>
        <fullName evidence="2">Uncharacterized protein</fullName>
    </submittedName>
</protein>
<feature type="region of interest" description="Disordered" evidence="1">
    <location>
        <begin position="1"/>
        <end position="20"/>
    </location>
</feature>
<dbReference type="RefSeq" id="WP_158712681.1">
    <property type="nucleotide sequence ID" value="NZ_JBEXDP010000081.1"/>
</dbReference>
<evidence type="ECO:0000256" key="1">
    <source>
        <dbReference type="SAM" id="MobiDB-lite"/>
    </source>
</evidence>
<proteinExistence type="predicted"/>
<dbReference type="Proteomes" id="UP001551011">
    <property type="component" value="Unassembled WGS sequence"/>
</dbReference>
<name>A0ABV3AP64_9ACTN</name>
<gene>
    <name evidence="2" type="ORF">AB0H04_44300</name>
</gene>
<keyword evidence="3" id="KW-1185">Reference proteome</keyword>
<sequence>MSEVGGQAGPDGLGQDDGARRQVQAALVEVEVGEGEVAELLCAQGVEGEQGGDGGMGRVG</sequence>
<organism evidence="2 3">
    <name type="scientific">Streptomyces flaveolus</name>
    <dbReference type="NCBI Taxonomy" id="67297"/>
    <lineage>
        <taxon>Bacteria</taxon>
        <taxon>Bacillati</taxon>
        <taxon>Actinomycetota</taxon>
        <taxon>Actinomycetes</taxon>
        <taxon>Kitasatosporales</taxon>
        <taxon>Streptomycetaceae</taxon>
        <taxon>Streptomyces</taxon>
    </lineage>
</organism>
<dbReference type="EMBL" id="JBFAEG010000059">
    <property type="protein sequence ID" value="MEU5713750.1"/>
    <property type="molecule type" value="Genomic_DNA"/>
</dbReference>
<feature type="compositionally biased region" description="Gly residues" evidence="1">
    <location>
        <begin position="1"/>
        <end position="12"/>
    </location>
</feature>